<keyword evidence="7" id="KW-0547">Nucleotide-binding</keyword>
<gene>
    <name evidence="12" type="ORF">E4U43_003317</name>
</gene>
<comment type="similarity">
    <text evidence="2">Belongs to the thymidylate kinase family.</text>
</comment>
<dbReference type="OrthoDB" id="425602at2759"/>
<evidence type="ECO:0000313" key="13">
    <source>
        <dbReference type="Proteomes" id="UP000748025"/>
    </source>
</evidence>
<evidence type="ECO:0000256" key="8">
    <source>
        <dbReference type="ARBA" id="ARBA00022777"/>
    </source>
</evidence>
<protein>
    <recommendedName>
        <fullName evidence="4">Thymidylate kinase</fullName>
        <ecNumber evidence="3">2.7.4.9</ecNumber>
    </recommendedName>
</protein>
<dbReference type="GO" id="GO:0006227">
    <property type="term" value="P:dUDP biosynthetic process"/>
    <property type="evidence" value="ECO:0007669"/>
    <property type="project" value="TreeGrafter"/>
</dbReference>
<evidence type="ECO:0000256" key="5">
    <source>
        <dbReference type="ARBA" id="ARBA00022679"/>
    </source>
</evidence>
<name>A0A9P7SXS9_9HYPO</name>
<reference evidence="12" key="1">
    <citation type="journal article" date="2020" name="bioRxiv">
        <title>Whole genome comparisons of ergot fungi reveals the divergence and evolution of species within the genus Claviceps are the result of varying mechanisms driving genome evolution and host range expansion.</title>
        <authorList>
            <person name="Wyka S.A."/>
            <person name="Mondo S.J."/>
            <person name="Liu M."/>
            <person name="Dettman J."/>
            <person name="Nalam V."/>
            <person name="Broders K.D."/>
        </authorList>
    </citation>
    <scope>NUCLEOTIDE SEQUENCE</scope>
    <source>
        <strain evidence="12">CCC 602</strain>
    </source>
</reference>
<dbReference type="NCBIfam" id="TIGR00041">
    <property type="entry name" value="DTMP_kinase"/>
    <property type="match status" value="1"/>
</dbReference>
<dbReference type="GO" id="GO:0004550">
    <property type="term" value="F:nucleoside diphosphate kinase activity"/>
    <property type="evidence" value="ECO:0007669"/>
    <property type="project" value="TreeGrafter"/>
</dbReference>
<evidence type="ECO:0000256" key="1">
    <source>
        <dbReference type="ARBA" id="ARBA00004992"/>
    </source>
</evidence>
<dbReference type="SUPFAM" id="SSF52540">
    <property type="entry name" value="P-loop containing nucleoside triphosphate hydrolases"/>
    <property type="match status" value="1"/>
</dbReference>
<feature type="domain" description="Thymidylate kinase-like" evidence="11">
    <location>
        <begin position="100"/>
        <end position="255"/>
    </location>
</feature>
<evidence type="ECO:0000313" key="12">
    <source>
        <dbReference type="EMBL" id="KAG5994100.1"/>
    </source>
</evidence>
<dbReference type="Gene3D" id="3.40.50.300">
    <property type="entry name" value="P-loop containing nucleotide triphosphate hydrolases"/>
    <property type="match status" value="1"/>
</dbReference>
<accession>A0A9P7SXS9</accession>
<dbReference type="CDD" id="cd01672">
    <property type="entry name" value="TMPK"/>
    <property type="match status" value="1"/>
</dbReference>
<evidence type="ECO:0000256" key="10">
    <source>
        <dbReference type="SAM" id="MobiDB-lite"/>
    </source>
</evidence>
<comment type="pathway">
    <text evidence="1">Pyrimidine metabolism; dTTP biosynthesis.</text>
</comment>
<dbReference type="Proteomes" id="UP000748025">
    <property type="component" value="Unassembled WGS sequence"/>
</dbReference>
<evidence type="ECO:0000259" key="11">
    <source>
        <dbReference type="Pfam" id="PF02223"/>
    </source>
</evidence>
<dbReference type="GO" id="GO:0006233">
    <property type="term" value="P:dTDP biosynthetic process"/>
    <property type="evidence" value="ECO:0007669"/>
    <property type="project" value="InterPro"/>
</dbReference>
<dbReference type="FunFam" id="3.40.50.300:FF:000679">
    <property type="entry name" value="Thymidylate kinase"/>
    <property type="match status" value="1"/>
</dbReference>
<dbReference type="AlphaFoldDB" id="A0A9P7SXS9"/>
<evidence type="ECO:0000256" key="3">
    <source>
        <dbReference type="ARBA" id="ARBA00012980"/>
    </source>
</evidence>
<dbReference type="PANTHER" id="PTHR10344:SF1">
    <property type="entry name" value="THYMIDYLATE KINASE"/>
    <property type="match status" value="1"/>
</dbReference>
<dbReference type="InterPro" id="IPR018094">
    <property type="entry name" value="Thymidylate_kinase"/>
</dbReference>
<sequence>MCTAQCASRAVKLTDQSPPGRTRWQQPHSGSSPTSVVNDKVNIKHRRQLFSNIQIAQSDESPTNRRTTRHSITTLASPMTDFNHTDLLNGSPPRGALIVLEGLDRSGKTTQAMLLEQRFVEAGLSAKRMRFPDRTTPIGQMIDGYLRSDVPMEDHVIHLLFSANRWEAVQRIHSLLASGTTVICDRYYHSGIVYSAAKLNPSLSLSWARAPERGLPRPDMVLFLDLDEDTARARGGWGGEVYEKAEMQQRVRELFWGLSMGGKDLLGQDMLELLGGLEGEQWKQEEEDLVVVDATGGVEEVADLVWAKVQERVEQVTKGEFGSIVRIVD</sequence>
<evidence type="ECO:0000256" key="6">
    <source>
        <dbReference type="ARBA" id="ARBA00022727"/>
    </source>
</evidence>
<evidence type="ECO:0000256" key="2">
    <source>
        <dbReference type="ARBA" id="ARBA00009776"/>
    </source>
</evidence>
<feature type="region of interest" description="Disordered" evidence="10">
    <location>
        <begin position="7"/>
        <end position="40"/>
    </location>
</feature>
<dbReference type="InterPro" id="IPR018095">
    <property type="entry name" value="Thymidylate_kin_CS"/>
</dbReference>
<feature type="compositionally biased region" description="Polar residues" evidence="10">
    <location>
        <begin position="14"/>
        <end position="37"/>
    </location>
</feature>
<dbReference type="Pfam" id="PF02223">
    <property type="entry name" value="Thymidylate_kin"/>
    <property type="match status" value="1"/>
</dbReference>
<dbReference type="GO" id="GO:0005524">
    <property type="term" value="F:ATP binding"/>
    <property type="evidence" value="ECO:0007669"/>
    <property type="project" value="UniProtKB-KW"/>
</dbReference>
<keyword evidence="8" id="KW-0418">Kinase</keyword>
<dbReference type="PANTHER" id="PTHR10344">
    <property type="entry name" value="THYMIDYLATE KINASE"/>
    <property type="match status" value="1"/>
</dbReference>
<keyword evidence="9" id="KW-0067">ATP-binding</keyword>
<dbReference type="EC" id="2.7.4.9" evidence="3"/>
<evidence type="ECO:0000256" key="7">
    <source>
        <dbReference type="ARBA" id="ARBA00022741"/>
    </source>
</evidence>
<organism evidence="12 13">
    <name type="scientific">Claviceps pusilla</name>
    <dbReference type="NCBI Taxonomy" id="123648"/>
    <lineage>
        <taxon>Eukaryota</taxon>
        <taxon>Fungi</taxon>
        <taxon>Dikarya</taxon>
        <taxon>Ascomycota</taxon>
        <taxon>Pezizomycotina</taxon>
        <taxon>Sordariomycetes</taxon>
        <taxon>Hypocreomycetidae</taxon>
        <taxon>Hypocreales</taxon>
        <taxon>Clavicipitaceae</taxon>
        <taxon>Claviceps</taxon>
    </lineage>
</organism>
<dbReference type="InterPro" id="IPR027417">
    <property type="entry name" value="P-loop_NTPase"/>
</dbReference>
<dbReference type="InterPro" id="IPR039430">
    <property type="entry name" value="Thymidylate_kin-like_dom"/>
</dbReference>
<comment type="caution">
    <text evidence="12">The sequence shown here is derived from an EMBL/GenBank/DDBJ whole genome shotgun (WGS) entry which is preliminary data.</text>
</comment>
<evidence type="ECO:0000256" key="9">
    <source>
        <dbReference type="ARBA" id="ARBA00022840"/>
    </source>
</evidence>
<dbReference type="GO" id="GO:0005634">
    <property type="term" value="C:nucleus"/>
    <property type="evidence" value="ECO:0007669"/>
    <property type="project" value="TreeGrafter"/>
</dbReference>
<evidence type="ECO:0000256" key="4">
    <source>
        <dbReference type="ARBA" id="ARBA00017144"/>
    </source>
</evidence>
<keyword evidence="13" id="KW-1185">Reference proteome</keyword>
<keyword evidence="5" id="KW-0808">Transferase</keyword>
<dbReference type="GO" id="GO:0005829">
    <property type="term" value="C:cytosol"/>
    <property type="evidence" value="ECO:0007669"/>
    <property type="project" value="TreeGrafter"/>
</dbReference>
<dbReference type="GO" id="GO:0004798">
    <property type="term" value="F:dTMP kinase activity"/>
    <property type="evidence" value="ECO:0007669"/>
    <property type="project" value="UniProtKB-EC"/>
</dbReference>
<dbReference type="HAMAP" id="MF_00165">
    <property type="entry name" value="Thymidylate_kinase"/>
    <property type="match status" value="1"/>
</dbReference>
<dbReference type="GO" id="GO:0006235">
    <property type="term" value="P:dTTP biosynthetic process"/>
    <property type="evidence" value="ECO:0007669"/>
    <property type="project" value="TreeGrafter"/>
</dbReference>
<dbReference type="PROSITE" id="PS01331">
    <property type="entry name" value="THYMIDYLATE_KINASE"/>
    <property type="match status" value="1"/>
</dbReference>
<proteinExistence type="inferred from homology"/>
<keyword evidence="6" id="KW-0545">Nucleotide biosynthesis</keyword>
<dbReference type="EMBL" id="SRPW01002273">
    <property type="protein sequence ID" value="KAG5994100.1"/>
    <property type="molecule type" value="Genomic_DNA"/>
</dbReference>